<name>A9UR70_MONBE</name>
<accession>A9UR70</accession>
<feature type="domain" description="PH" evidence="3">
    <location>
        <begin position="1"/>
        <end position="80"/>
    </location>
</feature>
<proteinExistence type="inferred from homology"/>
<dbReference type="Gene3D" id="2.30.29.30">
    <property type="entry name" value="Pleckstrin-homology domain (PH domain)/Phosphotyrosine-binding domain (PTB)"/>
    <property type="match status" value="1"/>
</dbReference>
<dbReference type="InterPro" id="IPR001849">
    <property type="entry name" value="PH_domain"/>
</dbReference>
<dbReference type="Gene3D" id="3.30.420.40">
    <property type="match status" value="2"/>
</dbReference>
<dbReference type="GO" id="GO:0005869">
    <property type="term" value="C:dynactin complex"/>
    <property type="evidence" value="ECO:0000318"/>
    <property type="project" value="GO_Central"/>
</dbReference>
<dbReference type="SUPFAM" id="SSF50729">
    <property type="entry name" value="PH domain-like"/>
    <property type="match status" value="1"/>
</dbReference>
<dbReference type="eggNOG" id="KOG0676">
    <property type="taxonomic scope" value="Eukaryota"/>
</dbReference>
<gene>
    <name evidence="4" type="ORF">MONBRDRAFT_17728</name>
</gene>
<dbReference type="EMBL" id="CH991544">
    <property type="protein sequence ID" value="EDQ92194.1"/>
    <property type="molecule type" value="Genomic_DNA"/>
</dbReference>
<dbReference type="GeneID" id="5888481"/>
<dbReference type="SMART" id="SM00268">
    <property type="entry name" value="ACTIN"/>
    <property type="match status" value="1"/>
</dbReference>
<dbReference type="AlphaFoldDB" id="A9UR70"/>
<dbReference type="InterPro" id="IPR043129">
    <property type="entry name" value="ATPase_NBD"/>
</dbReference>
<keyword evidence="5" id="KW-1185">Reference proteome</keyword>
<comment type="similarity">
    <text evidence="1">Belongs to the actin family.</text>
</comment>
<dbReference type="RefSeq" id="XP_001743480.1">
    <property type="nucleotide sequence ID" value="XM_001743428.1"/>
</dbReference>
<dbReference type="Pfam" id="PF00022">
    <property type="entry name" value="Actin"/>
    <property type="match status" value="1"/>
</dbReference>
<feature type="compositionally biased region" description="Acidic residues" evidence="2">
    <location>
        <begin position="513"/>
        <end position="525"/>
    </location>
</feature>
<dbReference type="OMA" id="WHEDWME"/>
<evidence type="ECO:0000259" key="3">
    <source>
        <dbReference type="PROSITE" id="PS50003"/>
    </source>
</evidence>
<sequence length="562" mass="62055">MIRRWHRRYFKVREGELFYYDDDKSDRASGFIRLRGSDISYKGGNLLEIFDPRKKTTMTLRASSTQELEDWKAALDDEANTFPGGSSAATTDGAGQGTDGHLALIFDIGSCSARAGFADPRGTAWPSIYMPACVAKPREGTGKMRCGMDALMPAVRTKSSIQFPLRSATNFSDSMDADALEVLYGDLFQRLEVESTERPLIVTEPQFTSDRERAKIAEVLFETYNVPALYMKHQALLSMYSYNATTGVIVDIGDRLDIIPLDSGYVIEKGVTKMRLGGGFISESLTRMMSEAGHRFFSPVEHYVGRYVKERLAYVARDYYQSAQDDDKGLIDAGHVDVRRFALPDGTKTFSLAGQRFRCAEGLFQPVLWGKDVPGLHDLVYNAIMSSPIDMRKALSRNIYLAGGGSLLPGLPERLTNELKHLLPSSVQVTVHAHPHRQHAALQGASILASLPNFGDLCVWHEDWMEAGPDVLRKWHEETLATDMDSDDDSDMGDGRPMPAGVAGARRVVVEEGSSDSEADSEDEAPATSATKPTAVHQEEDDDDSDEDEPSTIPADEAEELI</sequence>
<feature type="region of interest" description="Disordered" evidence="2">
    <location>
        <begin position="483"/>
        <end position="562"/>
    </location>
</feature>
<dbReference type="Gene3D" id="3.90.640.10">
    <property type="entry name" value="Actin, Chain A, domain 4"/>
    <property type="match status" value="1"/>
</dbReference>
<dbReference type="InParanoid" id="A9UR70"/>
<evidence type="ECO:0000313" key="5">
    <source>
        <dbReference type="Proteomes" id="UP000001357"/>
    </source>
</evidence>
<evidence type="ECO:0000256" key="1">
    <source>
        <dbReference type="RuleBase" id="RU000487"/>
    </source>
</evidence>
<dbReference type="PANTHER" id="PTHR11937">
    <property type="entry name" value="ACTIN"/>
    <property type="match status" value="1"/>
</dbReference>
<dbReference type="SUPFAM" id="SSF53067">
    <property type="entry name" value="Actin-like ATPase domain"/>
    <property type="match status" value="2"/>
</dbReference>
<dbReference type="SMART" id="SM00233">
    <property type="entry name" value="PH"/>
    <property type="match status" value="1"/>
</dbReference>
<organism evidence="4 5">
    <name type="scientific">Monosiga brevicollis</name>
    <name type="common">Choanoflagellate</name>
    <dbReference type="NCBI Taxonomy" id="81824"/>
    <lineage>
        <taxon>Eukaryota</taxon>
        <taxon>Choanoflagellata</taxon>
        <taxon>Craspedida</taxon>
        <taxon>Salpingoecidae</taxon>
        <taxon>Monosiga</taxon>
    </lineage>
</organism>
<evidence type="ECO:0000256" key="2">
    <source>
        <dbReference type="SAM" id="MobiDB-lite"/>
    </source>
</evidence>
<evidence type="ECO:0000313" key="4">
    <source>
        <dbReference type="EMBL" id="EDQ92194.1"/>
    </source>
</evidence>
<feature type="compositionally biased region" description="Acidic residues" evidence="2">
    <location>
        <begin position="539"/>
        <end position="562"/>
    </location>
</feature>
<dbReference type="STRING" id="81824.A9UR70"/>
<protein>
    <recommendedName>
        <fullName evidence="3">PH domain-containing protein</fullName>
    </recommendedName>
</protein>
<dbReference type="Pfam" id="PF00169">
    <property type="entry name" value="PH"/>
    <property type="match status" value="1"/>
</dbReference>
<dbReference type="KEGG" id="mbr:MONBRDRAFT_17728"/>
<dbReference type="InterPro" id="IPR004000">
    <property type="entry name" value="Actin"/>
</dbReference>
<dbReference type="PROSITE" id="PS50003">
    <property type="entry name" value="PH_DOMAIN"/>
    <property type="match status" value="1"/>
</dbReference>
<dbReference type="Proteomes" id="UP000001357">
    <property type="component" value="Unassembled WGS sequence"/>
</dbReference>
<dbReference type="PRINTS" id="PR00190">
    <property type="entry name" value="ACTIN"/>
</dbReference>
<reference evidence="4 5" key="1">
    <citation type="journal article" date="2008" name="Nature">
        <title>The genome of the choanoflagellate Monosiga brevicollis and the origin of metazoans.</title>
        <authorList>
            <consortium name="JGI Sequencing"/>
            <person name="King N."/>
            <person name="Westbrook M.J."/>
            <person name="Young S.L."/>
            <person name="Kuo A."/>
            <person name="Abedin M."/>
            <person name="Chapman J."/>
            <person name="Fairclough S."/>
            <person name="Hellsten U."/>
            <person name="Isogai Y."/>
            <person name="Letunic I."/>
            <person name="Marr M."/>
            <person name="Pincus D."/>
            <person name="Putnam N."/>
            <person name="Rokas A."/>
            <person name="Wright K.J."/>
            <person name="Zuzow R."/>
            <person name="Dirks W."/>
            <person name="Good M."/>
            <person name="Goodstein D."/>
            <person name="Lemons D."/>
            <person name="Li W."/>
            <person name="Lyons J.B."/>
            <person name="Morris A."/>
            <person name="Nichols S."/>
            <person name="Richter D.J."/>
            <person name="Salamov A."/>
            <person name="Bork P."/>
            <person name="Lim W.A."/>
            <person name="Manning G."/>
            <person name="Miller W.T."/>
            <person name="McGinnis W."/>
            <person name="Shapiro H."/>
            <person name="Tjian R."/>
            <person name="Grigoriev I.V."/>
            <person name="Rokhsar D."/>
        </authorList>
    </citation>
    <scope>NUCLEOTIDE SEQUENCE [LARGE SCALE GENOMIC DNA]</scope>
    <source>
        <strain evidence="5">MX1 / ATCC 50154</strain>
    </source>
</reference>
<dbReference type="InterPro" id="IPR011993">
    <property type="entry name" value="PH-like_dom_sf"/>
</dbReference>